<name>A0A3R9PDE1_9BACT</name>
<evidence type="ECO:0000259" key="1">
    <source>
        <dbReference type="SMART" id="SM00065"/>
    </source>
</evidence>
<dbReference type="Pfam" id="PF01590">
    <property type="entry name" value="GAF"/>
    <property type="match status" value="1"/>
</dbReference>
<sequence length="194" mass="21215">MTASLLSTVQAALAQATSDEAGIAEVLRLVGEYLRADRCFLYVRDPALGRGRIAFSWRRTAAVSDPRHDWQDDTTDLPRQDPLFRAALAARPSVYVQDVETAPPTVLNRAFEHETFGHRALIHAHITHNGQLWGILQPCVFGHPRTWTPTEQAAVESVLPELVPIIRRYMRAGAGQAAASGRAPGPATLPPPAQ</sequence>
<organism evidence="2 3">
    <name type="scientific">Hymenobacter metallilatus</name>
    <dbReference type="NCBI Taxonomy" id="2493666"/>
    <lineage>
        <taxon>Bacteria</taxon>
        <taxon>Pseudomonadati</taxon>
        <taxon>Bacteroidota</taxon>
        <taxon>Cytophagia</taxon>
        <taxon>Cytophagales</taxon>
        <taxon>Hymenobacteraceae</taxon>
        <taxon>Hymenobacter</taxon>
    </lineage>
</organism>
<keyword evidence="3" id="KW-1185">Reference proteome</keyword>
<dbReference type="Proteomes" id="UP000280066">
    <property type="component" value="Unassembled WGS sequence"/>
</dbReference>
<dbReference type="SUPFAM" id="SSF55781">
    <property type="entry name" value="GAF domain-like"/>
    <property type="match status" value="1"/>
</dbReference>
<dbReference type="OrthoDB" id="880054at2"/>
<accession>A0A3R9PDE1</accession>
<proteinExistence type="predicted"/>
<dbReference type="Gene3D" id="3.30.450.40">
    <property type="match status" value="1"/>
</dbReference>
<reference evidence="2 3" key="1">
    <citation type="submission" date="2018-12" db="EMBL/GenBank/DDBJ databases">
        <authorList>
            <person name="Feng G."/>
            <person name="Zhu H."/>
        </authorList>
    </citation>
    <scope>NUCLEOTIDE SEQUENCE [LARGE SCALE GENOMIC DNA]</scope>
    <source>
        <strain evidence="2 3">9PBR-2</strain>
    </source>
</reference>
<comment type="caution">
    <text evidence="2">The sequence shown here is derived from an EMBL/GenBank/DDBJ whole genome shotgun (WGS) entry which is preliminary data.</text>
</comment>
<feature type="domain" description="GAF" evidence="1">
    <location>
        <begin position="18"/>
        <end position="176"/>
    </location>
</feature>
<dbReference type="InterPro" id="IPR029016">
    <property type="entry name" value="GAF-like_dom_sf"/>
</dbReference>
<evidence type="ECO:0000313" key="2">
    <source>
        <dbReference type="EMBL" id="RSK34626.1"/>
    </source>
</evidence>
<dbReference type="InterPro" id="IPR003018">
    <property type="entry name" value="GAF"/>
</dbReference>
<dbReference type="SMART" id="SM00065">
    <property type="entry name" value="GAF"/>
    <property type="match status" value="1"/>
</dbReference>
<dbReference type="RefSeq" id="WP_125428625.1">
    <property type="nucleotide sequence ID" value="NZ_RWIS01000004.1"/>
</dbReference>
<dbReference type="EMBL" id="RWIS01000004">
    <property type="protein sequence ID" value="RSK34626.1"/>
    <property type="molecule type" value="Genomic_DNA"/>
</dbReference>
<protein>
    <submittedName>
        <fullName evidence="2">GAF domain-containing protein</fullName>
    </submittedName>
</protein>
<evidence type="ECO:0000313" key="3">
    <source>
        <dbReference type="Proteomes" id="UP000280066"/>
    </source>
</evidence>
<dbReference type="AlphaFoldDB" id="A0A3R9PDE1"/>
<gene>
    <name evidence="2" type="ORF">EI290_08355</name>
</gene>